<keyword evidence="2" id="KW-1185">Reference proteome</keyword>
<comment type="caution">
    <text evidence="1">The sequence shown here is derived from an EMBL/GenBank/DDBJ whole genome shotgun (WGS) entry which is preliminary data.</text>
</comment>
<dbReference type="EMBL" id="JACXAD010000004">
    <property type="protein sequence ID" value="MBD2767296.1"/>
    <property type="molecule type" value="Genomic_DNA"/>
</dbReference>
<accession>A0A927BBB2</accession>
<organism evidence="1 2">
    <name type="scientific">Hymenobacter montanus</name>
    <dbReference type="NCBI Taxonomy" id="2771359"/>
    <lineage>
        <taxon>Bacteria</taxon>
        <taxon>Pseudomonadati</taxon>
        <taxon>Bacteroidota</taxon>
        <taxon>Cytophagia</taxon>
        <taxon>Cytophagales</taxon>
        <taxon>Hymenobacteraceae</taxon>
        <taxon>Hymenobacter</taxon>
    </lineage>
</organism>
<protein>
    <submittedName>
        <fullName evidence="1">Uncharacterized protein</fullName>
    </submittedName>
</protein>
<name>A0A927BBB2_9BACT</name>
<proteinExistence type="predicted"/>
<gene>
    <name evidence="1" type="ORF">IC235_05265</name>
</gene>
<dbReference type="RefSeq" id="WP_191004113.1">
    <property type="nucleotide sequence ID" value="NZ_JACXAD010000004.1"/>
</dbReference>
<evidence type="ECO:0000313" key="2">
    <source>
        <dbReference type="Proteomes" id="UP000612233"/>
    </source>
</evidence>
<dbReference type="Proteomes" id="UP000612233">
    <property type="component" value="Unassembled WGS sequence"/>
</dbReference>
<reference evidence="1" key="1">
    <citation type="submission" date="2020-09" db="EMBL/GenBank/DDBJ databases">
        <authorList>
            <person name="Kim M.K."/>
        </authorList>
    </citation>
    <scope>NUCLEOTIDE SEQUENCE</scope>
    <source>
        <strain evidence="1">BT664</strain>
    </source>
</reference>
<sequence length="131" mass="14097">MLRSLLAVLLLANYLLVVGTGLAIQRPAAPSFSTAHPYVHSHRCQQQNYLRLDCFEQCNGHQQAAQAKLPVGAGLHFLAQLKGLDAHCAAEPGLLLPPRPLRRALTTEPRVSGAAVEAGFGSLDYPPPRRG</sequence>
<dbReference type="AlphaFoldDB" id="A0A927BBB2"/>
<evidence type="ECO:0000313" key="1">
    <source>
        <dbReference type="EMBL" id="MBD2767296.1"/>
    </source>
</evidence>